<gene>
    <name evidence="2" type="ORF">AOZ06_37940</name>
</gene>
<dbReference type="GO" id="GO:0003677">
    <property type="term" value="F:DNA binding"/>
    <property type="evidence" value="ECO:0007669"/>
    <property type="project" value="InterPro"/>
</dbReference>
<dbReference type="Proteomes" id="UP000063699">
    <property type="component" value="Chromosome"/>
</dbReference>
<dbReference type="STRING" id="860235.AOZ06_37940"/>
<dbReference type="CDD" id="cd06170">
    <property type="entry name" value="LuxR_C_like"/>
    <property type="match status" value="1"/>
</dbReference>
<accession>A0A0N9I7R9</accession>
<keyword evidence="3" id="KW-1185">Reference proteome</keyword>
<dbReference type="GO" id="GO:0043531">
    <property type="term" value="F:ADP binding"/>
    <property type="evidence" value="ECO:0007669"/>
    <property type="project" value="InterPro"/>
</dbReference>
<organism evidence="2 3">
    <name type="scientific">Kibdelosporangium phytohabitans</name>
    <dbReference type="NCBI Taxonomy" id="860235"/>
    <lineage>
        <taxon>Bacteria</taxon>
        <taxon>Bacillati</taxon>
        <taxon>Actinomycetota</taxon>
        <taxon>Actinomycetes</taxon>
        <taxon>Pseudonocardiales</taxon>
        <taxon>Pseudonocardiaceae</taxon>
        <taxon>Kibdelosporangium</taxon>
    </lineage>
</organism>
<dbReference type="Pfam" id="PF13401">
    <property type="entry name" value="AAA_22"/>
    <property type="match status" value="1"/>
</dbReference>
<dbReference type="InterPro" id="IPR011990">
    <property type="entry name" value="TPR-like_helical_dom_sf"/>
</dbReference>
<dbReference type="PROSITE" id="PS50043">
    <property type="entry name" value="HTH_LUXR_2"/>
    <property type="match status" value="1"/>
</dbReference>
<dbReference type="Gene3D" id="1.10.10.10">
    <property type="entry name" value="Winged helix-like DNA-binding domain superfamily/Winged helix DNA-binding domain"/>
    <property type="match status" value="1"/>
</dbReference>
<dbReference type="Gene3D" id="3.40.50.300">
    <property type="entry name" value="P-loop containing nucleotide triphosphate hydrolases"/>
    <property type="match status" value="1"/>
</dbReference>
<protein>
    <submittedName>
        <fullName evidence="2">Serine/threonine protein phosphatase</fullName>
    </submittedName>
</protein>
<dbReference type="PANTHER" id="PTHR47691:SF3">
    <property type="entry name" value="HTH-TYPE TRANSCRIPTIONAL REGULATOR RV0890C-RELATED"/>
    <property type="match status" value="1"/>
</dbReference>
<evidence type="ECO:0000259" key="1">
    <source>
        <dbReference type="PROSITE" id="PS50043"/>
    </source>
</evidence>
<reference evidence="2 3" key="1">
    <citation type="submission" date="2015-07" db="EMBL/GenBank/DDBJ databases">
        <title>Genome sequencing of Kibdelosporangium phytohabitans.</title>
        <authorList>
            <person name="Qin S."/>
            <person name="Xing K."/>
        </authorList>
    </citation>
    <scope>NUCLEOTIDE SEQUENCE [LARGE SCALE GENOMIC DNA]</scope>
    <source>
        <strain evidence="2 3">KLBMP1111</strain>
    </source>
</reference>
<dbReference type="Pfam" id="PF25872">
    <property type="entry name" value="HTH_77"/>
    <property type="match status" value="1"/>
</dbReference>
<dbReference type="InterPro" id="IPR049945">
    <property type="entry name" value="AAA_22"/>
</dbReference>
<dbReference type="Gene3D" id="1.25.40.10">
    <property type="entry name" value="Tetratricopeptide repeat domain"/>
    <property type="match status" value="1"/>
</dbReference>
<name>A0A0N9I7R9_9PSEU</name>
<dbReference type="EMBL" id="CP012752">
    <property type="protein sequence ID" value="ALG11885.1"/>
    <property type="molecule type" value="Genomic_DNA"/>
</dbReference>
<dbReference type="SUPFAM" id="SSF48452">
    <property type="entry name" value="TPR-like"/>
    <property type="match status" value="1"/>
</dbReference>
<dbReference type="InterPro" id="IPR027417">
    <property type="entry name" value="P-loop_NTPase"/>
</dbReference>
<dbReference type="PRINTS" id="PR00038">
    <property type="entry name" value="HTHLUXR"/>
</dbReference>
<proteinExistence type="predicted"/>
<dbReference type="SUPFAM" id="SSF52540">
    <property type="entry name" value="P-loop containing nucleoside triphosphate hydrolases"/>
    <property type="match status" value="1"/>
</dbReference>
<dbReference type="PRINTS" id="PR00364">
    <property type="entry name" value="DISEASERSIST"/>
</dbReference>
<dbReference type="InterPro" id="IPR036388">
    <property type="entry name" value="WH-like_DNA-bd_sf"/>
</dbReference>
<dbReference type="SMART" id="SM00421">
    <property type="entry name" value="HTH_LUXR"/>
    <property type="match status" value="1"/>
</dbReference>
<dbReference type="GO" id="GO:0006355">
    <property type="term" value="P:regulation of DNA-templated transcription"/>
    <property type="evidence" value="ECO:0007669"/>
    <property type="project" value="InterPro"/>
</dbReference>
<dbReference type="SUPFAM" id="SSF46894">
    <property type="entry name" value="C-terminal effector domain of the bipartite response regulators"/>
    <property type="match status" value="1"/>
</dbReference>
<dbReference type="InterPro" id="IPR000792">
    <property type="entry name" value="Tscrpt_reg_LuxR_C"/>
</dbReference>
<sequence length="767" mass="84251">MAVRIRRGWLAMERRVPAELTSYVGRRAEIREVAELLGTASLVTLTGPGGVGKTRLALRAVDAVRTEFPDGEVVVELAELREHELLPSTVADRLGLGDHSSLRPVDQIVEYIGDQRLLLVLDNCEHLVDACADLVHALLTACPRLVVLATSRQSLGVGGERVLPVPPLGVPGSVEDVTSFEAVQLFVERATAVLPSFAVTEENAADVVRLCRALDGLPLAIELATVRMRSLSVRQLADRLDERFTLLNQGSRWGPSRHGTLRSLIDWSHELCTGTERLLWARASVFAGGFDLDAAEEVCGGDGIESILEAVDGLIDKSILLREDHAGTVRFRMLESIRQYGEDQLSATGDTGRLRGLHRDWLVGLATRFELEWFGPHQVSLIELIRGEHANLRAALDFCLTEPHEAAAGMRIINAVKEFWVVEGLNTEGRMWLAKLSSLVPADEPEWADGQWQSAFLALVQGDMAAFEQACAAAERSGHPRALAYVHHVRAYAALIGDQPARAAELYGLAIEMFRELDDHGGELWATYNYGLAVSLASDPISGRRILESAVGRCVAAGEVFWRSWALWSYSAAEYLRGDVRSSEKAGLELLRLQKMTDDRTILAFSLTVMAGCAAHTDRPRRAARLFGAATKLWQALGAMPTNYASFVEPMRKDIEHVTGELGLTEAAVEFMEGVRMGADEAVEFAMSSRTPPQRQVASSPLTRREAQVAELVARGMTNNEIAEELSIARRTAESHVEHIRVKLKVTNRAQIAAWFVNSKLSAQSFR</sequence>
<evidence type="ECO:0000313" key="3">
    <source>
        <dbReference type="Proteomes" id="UP000063699"/>
    </source>
</evidence>
<dbReference type="PANTHER" id="PTHR47691">
    <property type="entry name" value="REGULATOR-RELATED"/>
    <property type="match status" value="1"/>
</dbReference>
<dbReference type="AlphaFoldDB" id="A0A0N9I7R9"/>
<feature type="domain" description="HTH luxR-type" evidence="1">
    <location>
        <begin position="695"/>
        <end position="760"/>
    </location>
</feature>
<dbReference type="InterPro" id="IPR016032">
    <property type="entry name" value="Sig_transdc_resp-reg_C-effctor"/>
</dbReference>
<dbReference type="KEGG" id="kphy:AOZ06_37940"/>
<evidence type="ECO:0000313" key="2">
    <source>
        <dbReference type="EMBL" id="ALG11885.1"/>
    </source>
</evidence>
<dbReference type="InterPro" id="IPR058852">
    <property type="entry name" value="HTH_77"/>
</dbReference>
<dbReference type="Pfam" id="PF00196">
    <property type="entry name" value="GerE"/>
    <property type="match status" value="1"/>
</dbReference>